<name>A0ABX4YGH3_9LEPT</name>
<evidence type="ECO:0000313" key="2">
    <source>
        <dbReference type="Proteomes" id="UP000094669"/>
    </source>
</evidence>
<dbReference type="RefSeq" id="WP_010420207.1">
    <property type="nucleotide sequence ID" value="NZ_MCRM02000015.1"/>
</dbReference>
<sequence>MVGPYSLDQIIEIKKSFSANTADNGIEPFVDPGSSGAALSRQSMDKTAAALVSGDGDFNFLQEVPKRVIDQVLPEYNRIVSHGGDWCNPSYLGQGEDPSSRDAEVERTYAECTYGAEGFAYNKVVAAVQNIQDPELIQSNSALRRLMQNFMRSIWFGKKSVNKFSQNGFLASVSMADNSFVIDARGQLPTAAEIKYHSSIIRTKYFGKVNKLTMHNSTKTLYDQIYANTGAGQSVIIQNQSQNPGDLTYGNKVSAINDSNAYDEKVIFEKDIWMDRHNWGVPMRRDANGKLVEGPTSFENSPPTPTVTLAAIANLPGSLFTGSYVGNYKYRVCAASFRDYSAASSVQAVDVTVKGGVEITIAPGIGGPSEVLYAIFRETAPGSGIIRFMVEVSRNTSGNTVYTDLNEDLPGTAIMVQGDFNSESITDDKRTFILSELLPFTKTIFPLGAGGKLRTYIGMVEYYAVLQIVAPEKFRVYKNVPVML</sequence>
<organism evidence="1 2">
    <name type="scientific">Leptospira inadai serovar Lyme</name>
    <dbReference type="NCBI Taxonomy" id="293084"/>
    <lineage>
        <taxon>Bacteria</taxon>
        <taxon>Pseudomonadati</taxon>
        <taxon>Spirochaetota</taxon>
        <taxon>Spirochaetia</taxon>
        <taxon>Leptospirales</taxon>
        <taxon>Leptospiraceae</taxon>
        <taxon>Leptospira</taxon>
    </lineage>
</organism>
<dbReference type="Proteomes" id="UP000094669">
    <property type="component" value="Unassembled WGS sequence"/>
</dbReference>
<proteinExistence type="predicted"/>
<protein>
    <submittedName>
        <fullName evidence="1">Capsid protein</fullName>
    </submittedName>
</protein>
<evidence type="ECO:0000313" key="1">
    <source>
        <dbReference type="EMBL" id="PNV74364.1"/>
    </source>
</evidence>
<dbReference type="EMBL" id="MCRM02000015">
    <property type="protein sequence ID" value="PNV74364.1"/>
    <property type="molecule type" value="Genomic_DNA"/>
</dbReference>
<keyword evidence="2" id="KW-1185">Reference proteome</keyword>
<reference evidence="1" key="1">
    <citation type="submission" date="2018-01" db="EMBL/GenBank/DDBJ databases">
        <title>Genomic characterization of Leptospira inadai serogroup Lyme isolated from captured rat in Brazil and comparative analysis with human reference strain.</title>
        <authorList>
            <person name="Moreno L.Z."/>
            <person name="Loureiro A.P."/>
            <person name="Miraglia F."/>
            <person name="Kremer F.S."/>
            <person name="Eslabao M.R."/>
            <person name="Dellagostin O.A."/>
            <person name="Lilenbaum W."/>
            <person name="Moreno A.M."/>
        </authorList>
    </citation>
    <scope>NUCLEOTIDE SEQUENCE [LARGE SCALE GENOMIC DNA]</scope>
    <source>
        <strain evidence="1">M34/99</strain>
    </source>
</reference>
<gene>
    <name evidence="1" type="ORF">BES34_014365</name>
</gene>
<accession>A0ABX4YGH3</accession>
<comment type="caution">
    <text evidence="1">The sequence shown here is derived from an EMBL/GenBank/DDBJ whole genome shotgun (WGS) entry which is preliminary data.</text>
</comment>